<feature type="domain" description="Protein CotJB" evidence="1">
    <location>
        <begin position="6"/>
        <end position="80"/>
    </location>
</feature>
<name>A0A1I3T9Y9_9BACL</name>
<evidence type="ECO:0000259" key="1">
    <source>
        <dbReference type="Pfam" id="PF12652"/>
    </source>
</evidence>
<keyword evidence="2" id="KW-0167">Capsid protein</keyword>
<organism evidence="2 3">
    <name type="scientific">Brevibacillus centrosporus</name>
    <dbReference type="NCBI Taxonomy" id="54910"/>
    <lineage>
        <taxon>Bacteria</taxon>
        <taxon>Bacillati</taxon>
        <taxon>Bacillota</taxon>
        <taxon>Bacilli</taxon>
        <taxon>Bacillales</taxon>
        <taxon>Paenibacillaceae</taxon>
        <taxon>Brevibacillus</taxon>
    </lineage>
</organism>
<dbReference type="AlphaFoldDB" id="A0A1I3T9Y9"/>
<dbReference type="STRING" id="1884381.SAMN05518846_104468"/>
<accession>A0A1I3T9Y9</accession>
<evidence type="ECO:0000313" key="2">
    <source>
        <dbReference type="EMBL" id="SFJ67430.1"/>
    </source>
</evidence>
<dbReference type="EMBL" id="FORT01000004">
    <property type="protein sequence ID" value="SFJ67430.1"/>
    <property type="molecule type" value="Genomic_DNA"/>
</dbReference>
<proteinExistence type="predicted"/>
<dbReference type="RefSeq" id="WP_092267892.1">
    <property type="nucleotide sequence ID" value="NZ_BJOE01000001.1"/>
</dbReference>
<keyword evidence="3" id="KW-1185">Reference proteome</keyword>
<gene>
    <name evidence="2" type="ORF">SAMN05518846_104468</name>
</gene>
<dbReference type="PIRSF" id="PIRSF010606">
    <property type="entry name" value="Spore_coat_CotJB"/>
    <property type="match status" value="1"/>
</dbReference>
<protein>
    <submittedName>
        <fullName evidence="2">Spore coat protein JB</fullName>
    </submittedName>
</protein>
<evidence type="ECO:0000313" key="3">
    <source>
        <dbReference type="Proteomes" id="UP000198915"/>
    </source>
</evidence>
<dbReference type="InterPro" id="IPR024207">
    <property type="entry name" value="CotJB_dom"/>
</dbReference>
<dbReference type="GeneID" id="301131769"/>
<dbReference type="Pfam" id="PF12652">
    <property type="entry name" value="CotJB"/>
    <property type="match status" value="1"/>
</dbReference>
<reference evidence="3" key="1">
    <citation type="submission" date="2016-10" db="EMBL/GenBank/DDBJ databases">
        <authorList>
            <person name="Varghese N."/>
            <person name="Submissions S."/>
        </authorList>
    </citation>
    <scope>NUCLEOTIDE SEQUENCE [LARGE SCALE GENOMIC DNA]</scope>
    <source>
        <strain evidence="3">OK042</strain>
    </source>
</reference>
<dbReference type="Proteomes" id="UP000198915">
    <property type="component" value="Unassembled WGS sequence"/>
</dbReference>
<dbReference type="InterPro" id="IPR016571">
    <property type="entry name" value="Spore_coat_assembly_CotJB"/>
</dbReference>
<keyword evidence="2" id="KW-0946">Virion</keyword>
<sequence>MEYGSTLRKLQEIQFALVELQLYLDMNPDDQRAVKQYKELTVQLVQQKQAYEKERGPVMQYGHSSTPDRWTWHKTPWPWEIEY</sequence>